<dbReference type="Gene3D" id="3.40.50.80">
    <property type="entry name" value="Nucleotide-binding domain of ferredoxin-NADP reductase (FNR) module"/>
    <property type="match status" value="1"/>
</dbReference>
<feature type="domain" description="2Fe-2S ferredoxin-type" evidence="7">
    <location>
        <begin position="229"/>
        <end position="314"/>
    </location>
</feature>
<dbReference type="PROSITE" id="PS51384">
    <property type="entry name" value="FAD_FR"/>
    <property type="match status" value="1"/>
</dbReference>
<proteinExistence type="predicted"/>
<dbReference type="Proteomes" id="UP001220395">
    <property type="component" value="Chromosome"/>
</dbReference>
<accession>A0ABY7TJF6</accession>
<dbReference type="InterPro" id="IPR050415">
    <property type="entry name" value="MRET"/>
</dbReference>
<dbReference type="InterPro" id="IPR012675">
    <property type="entry name" value="Beta-grasp_dom_sf"/>
</dbReference>
<keyword evidence="4" id="KW-0560">Oxidoreductase</keyword>
<sequence length="314" mass="33722">MATPIAARLYAIRWLTDTIRLFEVGPADGAESLPPANPGAHVDVHLPGGLVRQYSLLPATRRDRYAFAVKHETAGRGGSRFLHEQAQVGMPIAIGRPRDLFPLHEDAPRTVLIAGGIGITPVLSMLERLRALGRPVELHYWCREARAAPFADILGAGGDCHIHGSDDPSRRSLEAVIADVPADAYLYCCGPQRMAAMFEALCADRPADQVRLERFAADAPPLSEDDGAFEVSLARSGTIVRVEPGETMLEALIGAGVDILYSCEQGICGACETRVLAGEPDHRDSIRTAAAHDQLGTIMPCCSRAKSSTLVLDL</sequence>
<dbReference type="SUPFAM" id="SSF63380">
    <property type="entry name" value="Riboflavin synthase domain-like"/>
    <property type="match status" value="1"/>
</dbReference>
<dbReference type="RefSeq" id="WP_273687060.1">
    <property type="nucleotide sequence ID" value="NZ_CP117411.1"/>
</dbReference>
<dbReference type="InterPro" id="IPR036010">
    <property type="entry name" value="2Fe-2S_ferredoxin-like_sf"/>
</dbReference>
<dbReference type="InterPro" id="IPR039261">
    <property type="entry name" value="FNR_nucleotide-bd"/>
</dbReference>
<dbReference type="InterPro" id="IPR006058">
    <property type="entry name" value="2Fe2S_fd_BS"/>
</dbReference>
<dbReference type="PRINTS" id="PR00409">
    <property type="entry name" value="PHDIOXRDTASE"/>
</dbReference>
<evidence type="ECO:0000256" key="3">
    <source>
        <dbReference type="ARBA" id="ARBA00022723"/>
    </source>
</evidence>
<dbReference type="Pfam" id="PF00111">
    <property type="entry name" value="Fer2"/>
    <property type="match status" value="1"/>
</dbReference>
<dbReference type="PANTHER" id="PTHR47354:SF1">
    <property type="entry name" value="CARNITINE MONOOXYGENASE REDUCTASE SUBUNIT"/>
    <property type="match status" value="1"/>
</dbReference>
<name>A0ABY7TJF6_9SPHN</name>
<dbReference type="SUPFAM" id="SSF54292">
    <property type="entry name" value="2Fe-2S ferredoxin-like"/>
    <property type="match status" value="1"/>
</dbReference>
<evidence type="ECO:0000259" key="8">
    <source>
        <dbReference type="PROSITE" id="PS51384"/>
    </source>
</evidence>
<evidence type="ECO:0000313" key="9">
    <source>
        <dbReference type="EMBL" id="WCT73086.1"/>
    </source>
</evidence>
<evidence type="ECO:0000256" key="5">
    <source>
        <dbReference type="ARBA" id="ARBA00023004"/>
    </source>
</evidence>
<dbReference type="CDD" id="cd06185">
    <property type="entry name" value="PDR_like"/>
    <property type="match status" value="1"/>
</dbReference>
<keyword evidence="5" id="KW-0408">Iron</keyword>
<evidence type="ECO:0000256" key="2">
    <source>
        <dbReference type="ARBA" id="ARBA00022714"/>
    </source>
</evidence>
<dbReference type="Gene3D" id="2.40.30.10">
    <property type="entry name" value="Translation factors"/>
    <property type="match status" value="1"/>
</dbReference>
<dbReference type="Gene3D" id="3.10.20.30">
    <property type="match status" value="1"/>
</dbReference>
<dbReference type="InterPro" id="IPR017927">
    <property type="entry name" value="FAD-bd_FR_type"/>
</dbReference>
<evidence type="ECO:0000259" key="7">
    <source>
        <dbReference type="PROSITE" id="PS51085"/>
    </source>
</evidence>
<keyword evidence="6" id="KW-0411">Iron-sulfur</keyword>
<keyword evidence="10" id="KW-1185">Reference proteome</keyword>
<dbReference type="InterPro" id="IPR001041">
    <property type="entry name" value="2Fe-2S_ferredoxin-type"/>
</dbReference>
<organism evidence="9 10">
    <name type="scientific">Sphingomonas naphthae</name>
    <dbReference type="NCBI Taxonomy" id="1813468"/>
    <lineage>
        <taxon>Bacteria</taxon>
        <taxon>Pseudomonadati</taxon>
        <taxon>Pseudomonadota</taxon>
        <taxon>Alphaproteobacteria</taxon>
        <taxon>Sphingomonadales</taxon>
        <taxon>Sphingomonadaceae</taxon>
        <taxon>Sphingomonas</taxon>
    </lineage>
</organism>
<evidence type="ECO:0000256" key="6">
    <source>
        <dbReference type="ARBA" id="ARBA00023014"/>
    </source>
</evidence>
<dbReference type="PANTHER" id="PTHR47354">
    <property type="entry name" value="NADH OXIDOREDUCTASE HCR"/>
    <property type="match status" value="1"/>
</dbReference>
<evidence type="ECO:0000313" key="10">
    <source>
        <dbReference type="Proteomes" id="UP001220395"/>
    </source>
</evidence>
<keyword evidence="2" id="KW-0001">2Fe-2S</keyword>
<reference evidence="9 10" key="1">
    <citation type="submission" date="2023-02" db="EMBL/GenBank/DDBJ databases">
        <title>Genome sequence of Sphingomonas naphthae.</title>
        <authorList>
            <person name="Kim S."/>
            <person name="Heo J."/>
            <person name="Kwon S.-W."/>
        </authorList>
    </citation>
    <scope>NUCLEOTIDE SEQUENCE [LARGE SCALE GENOMIC DNA]</scope>
    <source>
        <strain evidence="9 10">KACC 18716</strain>
    </source>
</reference>
<dbReference type="PROSITE" id="PS00197">
    <property type="entry name" value="2FE2S_FER_1"/>
    <property type="match status" value="1"/>
</dbReference>
<gene>
    <name evidence="9" type="ORF">PQ455_15845</name>
</gene>
<dbReference type="EMBL" id="CP117411">
    <property type="protein sequence ID" value="WCT73086.1"/>
    <property type="molecule type" value="Genomic_DNA"/>
</dbReference>
<evidence type="ECO:0000256" key="1">
    <source>
        <dbReference type="ARBA" id="ARBA00022630"/>
    </source>
</evidence>
<evidence type="ECO:0000256" key="4">
    <source>
        <dbReference type="ARBA" id="ARBA00023002"/>
    </source>
</evidence>
<feature type="domain" description="FAD-binding FR-type" evidence="8">
    <location>
        <begin position="2"/>
        <end position="104"/>
    </location>
</feature>
<dbReference type="InterPro" id="IPR017938">
    <property type="entry name" value="Riboflavin_synthase-like_b-brl"/>
</dbReference>
<dbReference type="CDD" id="cd00207">
    <property type="entry name" value="fer2"/>
    <property type="match status" value="1"/>
</dbReference>
<dbReference type="SUPFAM" id="SSF52343">
    <property type="entry name" value="Ferredoxin reductase-like, C-terminal NADP-linked domain"/>
    <property type="match status" value="1"/>
</dbReference>
<dbReference type="PROSITE" id="PS51085">
    <property type="entry name" value="2FE2S_FER_2"/>
    <property type="match status" value="1"/>
</dbReference>
<keyword evidence="3" id="KW-0479">Metal-binding</keyword>
<keyword evidence="1" id="KW-0285">Flavoprotein</keyword>
<protein>
    <submittedName>
        <fullName evidence="9">PDR/VanB family oxidoreductase</fullName>
    </submittedName>
</protein>